<feature type="compositionally biased region" description="Basic and acidic residues" evidence="12">
    <location>
        <begin position="608"/>
        <end position="618"/>
    </location>
</feature>
<reference evidence="13 14" key="1">
    <citation type="submission" date="2019-09" db="EMBL/GenBank/DDBJ databases">
        <title>Bird 10,000 Genomes (B10K) Project - Family phase.</title>
        <authorList>
            <person name="Zhang G."/>
        </authorList>
    </citation>
    <scope>NUCLEOTIDE SEQUENCE [LARGE SCALE GENOMIC DNA]</scope>
    <source>
        <strain evidence="13">B10K-DU-029-53</strain>
    </source>
</reference>
<keyword evidence="7" id="KW-0243">Dynein</keyword>
<evidence type="ECO:0000256" key="11">
    <source>
        <dbReference type="ARBA" id="ARBA00023273"/>
    </source>
</evidence>
<comment type="caution">
    <text evidence="13">The sequence shown here is derived from an EMBL/GenBank/DDBJ whole genome shotgun (WGS) entry which is preliminary data.</text>
</comment>
<evidence type="ECO:0000256" key="2">
    <source>
        <dbReference type="ARBA" id="ARBA00011059"/>
    </source>
</evidence>
<dbReference type="OrthoDB" id="366230at2759"/>
<keyword evidence="11" id="KW-0966">Cell projection</keyword>
<feature type="non-terminal residue" evidence="13">
    <location>
        <position position="1"/>
    </location>
</feature>
<evidence type="ECO:0000256" key="9">
    <source>
        <dbReference type="ARBA" id="ARBA00023175"/>
    </source>
</evidence>
<comment type="similarity">
    <text evidence="2">Belongs to the dynein intermediate chain family.</text>
</comment>
<dbReference type="AlphaFoldDB" id="A0A7K6QP53"/>
<organism evidence="13 14">
    <name type="scientific">Climacteris rufus</name>
    <name type="common">rufous treecreeper</name>
    <dbReference type="NCBI Taxonomy" id="47695"/>
    <lineage>
        <taxon>Eukaryota</taxon>
        <taxon>Metazoa</taxon>
        <taxon>Chordata</taxon>
        <taxon>Craniata</taxon>
        <taxon>Vertebrata</taxon>
        <taxon>Euteleostomi</taxon>
        <taxon>Archelosauria</taxon>
        <taxon>Archosauria</taxon>
        <taxon>Dinosauria</taxon>
        <taxon>Saurischia</taxon>
        <taxon>Theropoda</taxon>
        <taxon>Coelurosauria</taxon>
        <taxon>Aves</taxon>
        <taxon>Neognathae</taxon>
        <taxon>Neoaves</taxon>
        <taxon>Telluraves</taxon>
        <taxon>Australaves</taxon>
        <taxon>Passeriformes</taxon>
        <taxon>Climacteridae</taxon>
        <taxon>Climacteris</taxon>
    </lineage>
</organism>
<feature type="region of interest" description="Disordered" evidence="12">
    <location>
        <begin position="502"/>
        <end position="531"/>
    </location>
</feature>
<dbReference type="EMBL" id="VZRZ01003484">
    <property type="protein sequence ID" value="NWW74765.1"/>
    <property type="molecule type" value="Genomic_DNA"/>
</dbReference>
<keyword evidence="9" id="KW-0505">Motor protein</keyword>
<dbReference type="GO" id="GO:0045504">
    <property type="term" value="F:dynein heavy chain binding"/>
    <property type="evidence" value="ECO:0007669"/>
    <property type="project" value="TreeGrafter"/>
</dbReference>
<evidence type="ECO:0000256" key="8">
    <source>
        <dbReference type="ARBA" id="ARBA00023069"/>
    </source>
</evidence>
<feature type="region of interest" description="Disordered" evidence="12">
    <location>
        <begin position="544"/>
        <end position="618"/>
    </location>
</feature>
<dbReference type="SMART" id="SM00320">
    <property type="entry name" value="WD40"/>
    <property type="match status" value="4"/>
</dbReference>
<dbReference type="InterPro" id="IPR015943">
    <property type="entry name" value="WD40/YVTN_repeat-like_dom_sf"/>
</dbReference>
<keyword evidence="5" id="KW-0493">Microtubule</keyword>
<evidence type="ECO:0000256" key="7">
    <source>
        <dbReference type="ARBA" id="ARBA00023017"/>
    </source>
</evidence>
<dbReference type="PANTHER" id="PTHR12442:SF7">
    <property type="entry name" value="DYNEIN AXONEMAL INTERMEDIATE CHAIN 2"/>
    <property type="match status" value="1"/>
</dbReference>
<evidence type="ECO:0000256" key="12">
    <source>
        <dbReference type="SAM" id="MobiDB-lite"/>
    </source>
</evidence>
<dbReference type="GO" id="GO:0036157">
    <property type="term" value="C:outer dynein arm"/>
    <property type="evidence" value="ECO:0007669"/>
    <property type="project" value="TreeGrafter"/>
</dbReference>
<evidence type="ECO:0000313" key="13">
    <source>
        <dbReference type="EMBL" id="NWW74765.1"/>
    </source>
</evidence>
<keyword evidence="10" id="KW-0206">Cytoskeleton</keyword>
<dbReference type="GO" id="GO:0003341">
    <property type="term" value="P:cilium movement"/>
    <property type="evidence" value="ECO:0007669"/>
    <property type="project" value="TreeGrafter"/>
</dbReference>
<feature type="compositionally biased region" description="Basic and acidic residues" evidence="12">
    <location>
        <begin position="585"/>
        <end position="594"/>
    </location>
</feature>
<accession>A0A7K6QP53</accession>
<dbReference type="InterPro" id="IPR036322">
    <property type="entry name" value="WD40_repeat_dom_sf"/>
</dbReference>
<keyword evidence="6" id="KW-0677">Repeat</keyword>
<dbReference type="Proteomes" id="UP000580879">
    <property type="component" value="Unassembled WGS sequence"/>
</dbReference>
<evidence type="ECO:0000256" key="10">
    <source>
        <dbReference type="ARBA" id="ARBA00023212"/>
    </source>
</evidence>
<evidence type="ECO:0000256" key="6">
    <source>
        <dbReference type="ARBA" id="ARBA00022737"/>
    </source>
</evidence>
<evidence type="ECO:0000313" key="14">
    <source>
        <dbReference type="Proteomes" id="UP000580879"/>
    </source>
</evidence>
<evidence type="ECO:0000256" key="3">
    <source>
        <dbReference type="ARBA" id="ARBA00022490"/>
    </source>
</evidence>
<evidence type="ECO:0000256" key="4">
    <source>
        <dbReference type="ARBA" id="ARBA00022574"/>
    </source>
</evidence>
<keyword evidence="14" id="KW-1185">Reference proteome</keyword>
<dbReference type="SUPFAM" id="SSF50978">
    <property type="entry name" value="WD40 repeat-like"/>
    <property type="match status" value="1"/>
</dbReference>
<gene>
    <name evidence="13" type="primary">Dnai2</name>
    <name evidence="13" type="ORF">CLIRUF_R02515</name>
</gene>
<comment type="subcellular location">
    <subcellularLocation>
        <location evidence="1">Cytoplasm</location>
        <location evidence="1">Cytoskeleton</location>
        <location evidence="1">Cilium axoneme</location>
    </subcellularLocation>
</comment>
<evidence type="ECO:0000256" key="5">
    <source>
        <dbReference type="ARBA" id="ARBA00022701"/>
    </source>
</evidence>
<proteinExistence type="inferred from homology"/>
<keyword evidence="4" id="KW-0853">WD repeat</keyword>
<dbReference type="InterPro" id="IPR001680">
    <property type="entry name" value="WD40_rpt"/>
</dbReference>
<protein>
    <submittedName>
        <fullName evidence="13">DNAI2 protein</fullName>
    </submittedName>
</protein>
<dbReference type="InterPro" id="IPR050687">
    <property type="entry name" value="Dynein_IC"/>
</dbReference>
<dbReference type="GO" id="GO:0005874">
    <property type="term" value="C:microtubule"/>
    <property type="evidence" value="ECO:0007669"/>
    <property type="project" value="UniProtKB-KW"/>
</dbReference>
<feature type="non-terminal residue" evidence="13">
    <location>
        <position position="618"/>
    </location>
</feature>
<dbReference type="PANTHER" id="PTHR12442">
    <property type="entry name" value="DYNEIN INTERMEDIATE CHAIN"/>
    <property type="match status" value="1"/>
</dbReference>
<dbReference type="GO" id="GO:0045503">
    <property type="term" value="F:dynein light chain binding"/>
    <property type="evidence" value="ECO:0007669"/>
    <property type="project" value="TreeGrafter"/>
</dbReference>
<name>A0A7K6QP53_9PASS</name>
<dbReference type="GO" id="GO:0036158">
    <property type="term" value="P:outer dynein arm assembly"/>
    <property type="evidence" value="ECO:0007669"/>
    <property type="project" value="TreeGrafter"/>
</dbReference>
<keyword evidence="8" id="KW-0969">Cilium</keyword>
<evidence type="ECO:0000256" key="1">
    <source>
        <dbReference type="ARBA" id="ARBA00004430"/>
    </source>
</evidence>
<keyword evidence="3" id="KW-0963">Cytoplasm</keyword>
<sequence>MELKFEYTRKRSDFGRPCSFSDHPAEVTVDIPPDPSLADNFIPRDPVDFAVQHGPVLALHEVNTERAQVATQGVNHVEGGWPKHIDPRNSELTTRYREEVEREESYTRNATTLSLQLMEHCIRQNNAIDIYEEYFEEEEEEDEEEEQPSAKTINVLRWGRSPEPQDPNVTKRMATHLSWHPDASKAVAVAYCSLDFQDSRKDLSFESYIWDLANPYSPELTLKLSSPVVTLEYNSKDWHHLLGGCYNGQIVYWDTRKGGLPMEMTPVERSHRDPVYGACWLPSRTGTECFSASTDGQVLWWDIRKLSEPSERLVLDISREDQLKNALGAISLDFAPSMPTKFLVGTEQGSIISCNRDAKTPPEKIANVFSGHIGAVYAVARNPFFPKIFLSVGDWTARIWSEEIMDSSSIMETKWVCHTPYLLDGCWSPVKPAVFFTAKSDGTLDIWDFLFHQKDPSLSLKVSNEPLVSLRPQDNGRVIGCGSRLGTISPGLCTLRKNEKTLTSTVGEGSRPSPALSPAPPRPLSPPLPPQMFEREARREKVLQDKHRERQLREQERAQGRGKEEQEDPQEVFQQARADFFSIIKAERQRRGQEEPGEVPGTGQPGHHGRDPTKGRGQ</sequence>
<dbReference type="Gene3D" id="2.130.10.10">
    <property type="entry name" value="YVTN repeat-like/Quinoprotein amine dehydrogenase"/>
    <property type="match status" value="2"/>
</dbReference>
<feature type="compositionally biased region" description="Pro residues" evidence="12">
    <location>
        <begin position="515"/>
        <end position="530"/>
    </location>
</feature>
<feature type="compositionally biased region" description="Basic and acidic residues" evidence="12">
    <location>
        <begin position="544"/>
        <end position="564"/>
    </location>
</feature>